<comment type="caution">
    <text evidence="2">The sequence shown here is derived from an EMBL/GenBank/DDBJ whole genome shotgun (WGS) entry which is preliminary data.</text>
</comment>
<feature type="signal peptide" evidence="1">
    <location>
        <begin position="1"/>
        <end position="30"/>
    </location>
</feature>
<protein>
    <submittedName>
        <fullName evidence="2">Uncharacterized protein</fullName>
    </submittedName>
</protein>
<accession>A0ABP3D5D7</accession>
<gene>
    <name evidence="2" type="ORF">GCM10009539_04680</name>
</gene>
<proteinExistence type="predicted"/>
<sequence>MKLRTKVSTACATVVGVLAGSLVGAGSASAARADCYNYQEVICIAEHGDWTGRIWRQKPSQIEGCRSLVPDGFNDMATIWVNRTGVAGHGYSMTLFEHSDCTGRFLTTYAGIWDRGTEFNDKASAIRVEW</sequence>
<organism evidence="2 3">
    <name type="scientific">Cryptosporangium japonicum</name>
    <dbReference type="NCBI Taxonomy" id="80872"/>
    <lineage>
        <taxon>Bacteria</taxon>
        <taxon>Bacillati</taxon>
        <taxon>Actinomycetota</taxon>
        <taxon>Actinomycetes</taxon>
        <taxon>Cryptosporangiales</taxon>
        <taxon>Cryptosporangiaceae</taxon>
        <taxon>Cryptosporangium</taxon>
    </lineage>
</organism>
<evidence type="ECO:0000313" key="3">
    <source>
        <dbReference type="Proteomes" id="UP001500967"/>
    </source>
</evidence>
<reference evidence="3" key="1">
    <citation type="journal article" date="2019" name="Int. J. Syst. Evol. Microbiol.">
        <title>The Global Catalogue of Microorganisms (GCM) 10K type strain sequencing project: providing services to taxonomists for standard genome sequencing and annotation.</title>
        <authorList>
            <consortium name="The Broad Institute Genomics Platform"/>
            <consortium name="The Broad Institute Genome Sequencing Center for Infectious Disease"/>
            <person name="Wu L."/>
            <person name="Ma J."/>
        </authorList>
    </citation>
    <scope>NUCLEOTIDE SEQUENCE [LARGE SCALE GENOMIC DNA]</scope>
    <source>
        <strain evidence="3">JCM 10425</strain>
    </source>
</reference>
<dbReference type="Proteomes" id="UP001500967">
    <property type="component" value="Unassembled WGS sequence"/>
</dbReference>
<keyword evidence="1" id="KW-0732">Signal</keyword>
<dbReference type="RefSeq" id="WP_344647037.1">
    <property type="nucleotide sequence ID" value="NZ_BAAAGX010000003.1"/>
</dbReference>
<evidence type="ECO:0000256" key="1">
    <source>
        <dbReference type="SAM" id="SignalP"/>
    </source>
</evidence>
<dbReference type="EMBL" id="BAAAGX010000003">
    <property type="protein sequence ID" value="GAA0222536.1"/>
    <property type="molecule type" value="Genomic_DNA"/>
</dbReference>
<name>A0ABP3D5D7_9ACTN</name>
<evidence type="ECO:0000313" key="2">
    <source>
        <dbReference type="EMBL" id="GAA0222536.1"/>
    </source>
</evidence>
<keyword evidence="3" id="KW-1185">Reference proteome</keyword>
<dbReference type="Gene3D" id="2.60.20.10">
    <property type="entry name" value="Crystallins"/>
    <property type="match status" value="1"/>
</dbReference>
<feature type="chain" id="PRO_5046179599" evidence="1">
    <location>
        <begin position="31"/>
        <end position="130"/>
    </location>
</feature>